<gene>
    <name evidence="1" type="ORF">HA237_02475</name>
</gene>
<dbReference type="Proteomes" id="UP000577419">
    <property type="component" value="Unassembled WGS sequence"/>
</dbReference>
<evidence type="ECO:0000313" key="1">
    <source>
        <dbReference type="EMBL" id="HIH08216.1"/>
    </source>
</evidence>
<proteinExistence type="predicted"/>
<reference evidence="2" key="1">
    <citation type="journal article" date="2020" name="bioRxiv">
        <title>A rank-normalized archaeal taxonomy based on genome phylogeny resolves widespread incomplete and uneven classifications.</title>
        <authorList>
            <person name="Rinke C."/>
            <person name="Chuvochina M."/>
            <person name="Mussig A.J."/>
            <person name="Chaumeil P.-A."/>
            <person name="Waite D.W."/>
            <person name="Whitman W.B."/>
            <person name="Parks D.H."/>
            <person name="Hugenholtz P."/>
        </authorList>
    </citation>
    <scope>NUCLEOTIDE SEQUENCE [LARGE SCALE GENOMIC DNA]</scope>
</reference>
<accession>A0A7J4IZ19</accession>
<evidence type="ECO:0000313" key="2">
    <source>
        <dbReference type="Proteomes" id="UP000577419"/>
    </source>
</evidence>
<dbReference type="EMBL" id="DUFG01000013">
    <property type="protein sequence ID" value="HIH08216.1"/>
    <property type="molecule type" value="Genomic_DNA"/>
</dbReference>
<protein>
    <submittedName>
        <fullName evidence="1">Uncharacterized protein</fullName>
    </submittedName>
</protein>
<comment type="caution">
    <text evidence="1">The sequence shown here is derived from an EMBL/GenBank/DDBJ whole genome shotgun (WGS) entry which is preliminary data.</text>
</comment>
<dbReference type="AlphaFoldDB" id="A0A7J4IZ19"/>
<name>A0A7J4IZ19_9ARCH</name>
<organism evidence="1 2">
    <name type="scientific">Candidatus Iainarchaeum sp</name>
    <dbReference type="NCBI Taxonomy" id="3101447"/>
    <lineage>
        <taxon>Archaea</taxon>
        <taxon>Candidatus Iainarchaeota</taxon>
        <taxon>Candidatus Iainarchaeia</taxon>
        <taxon>Candidatus Iainarchaeales</taxon>
        <taxon>Candidatus Iainarchaeaceae</taxon>
        <taxon>Candidatus Iainarchaeum</taxon>
    </lineage>
</organism>
<sequence>MLKPKRKRIIAKNTQLIRKLKGKRALPKRSELSRTLERFCKSKGRKIRVIFVCPAGLYTSAAVWGEFNEFTEKNNLGKFFDVKASGIFDYALKPNENLEKADVLVSVNPYVTSTLEDIAKKFKSKPRILSHYYSSRSSVDIGLLQEIASSLERKH</sequence>